<dbReference type="InterPro" id="IPR036412">
    <property type="entry name" value="HAD-like_sf"/>
</dbReference>
<sequence length="235" mass="25000">MPGMGKLVLFDIDGTILNVHGAGSRSLLAALEEVFSQTIPVDGYSMSGKTDTQIVIELVARVGVPAAEALPLLPEIWRRYIERFGPALAAVEPHVYSGIPELLGALSQRPEVLVGLLTGNVEAAAWLKLRRVDLIDHFQLGAFGDESPERCLLPDIALKAAHEKTGKAFSGKDIVIIGDTPNDILCGRHLGVHSIAVATGRFSQTDLAAHDPDHTFADLSATNQVLEAVLSSSPA</sequence>
<dbReference type="PANTHER" id="PTHR43434:SF1">
    <property type="entry name" value="PHOSPHOGLYCOLATE PHOSPHATASE"/>
    <property type="match status" value="1"/>
</dbReference>
<dbReference type="InterPro" id="IPR041492">
    <property type="entry name" value="HAD_2"/>
</dbReference>
<dbReference type="EMBL" id="CP003587">
    <property type="protein sequence ID" value="AGY56756.1"/>
    <property type="molecule type" value="Genomic_DNA"/>
</dbReference>
<dbReference type="InterPro" id="IPR023198">
    <property type="entry name" value="PGP-like_dom2"/>
</dbReference>
<dbReference type="HOGENOM" id="CLU_045011_18_0_3"/>
<name>U5QCZ8_GLOK1</name>
<dbReference type="STRING" id="1183438.GKIL_0510"/>
<dbReference type="GO" id="GO:0008967">
    <property type="term" value="F:phosphoglycolate phosphatase activity"/>
    <property type="evidence" value="ECO:0007669"/>
    <property type="project" value="TreeGrafter"/>
</dbReference>
<dbReference type="eggNOG" id="COG0546">
    <property type="taxonomic scope" value="Bacteria"/>
</dbReference>
<dbReference type="GO" id="GO:0006281">
    <property type="term" value="P:DNA repair"/>
    <property type="evidence" value="ECO:0007669"/>
    <property type="project" value="TreeGrafter"/>
</dbReference>
<evidence type="ECO:0000313" key="1">
    <source>
        <dbReference type="EMBL" id="AGY56756.1"/>
    </source>
</evidence>
<dbReference type="PANTHER" id="PTHR43434">
    <property type="entry name" value="PHOSPHOGLYCOLATE PHOSPHATASE"/>
    <property type="match status" value="1"/>
</dbReference>
<gene>
    <name evidence="1" type="ORF">GKIL_0510</name>
</gene>
<dbReference type="Proteomes" id="UP000017396">
    <property type="component" value="Chromosome"/>
</dbReference>
<dbReference type="Pfam" id="PF13419">
    <property type="entry name" value="HAD_2"/>
    <property type="match status" value="1"/>
</dbReference>
<dbReference type="PROSITE" id="PS01228">
    <property type="entry name" value="COF_1"/>
    <property type="match status" value="1"/>
</dbReference>
<dbReference type="CDD" id="cd07506">
    <property type="entry name" value="HAD_like"/>
    <property type="match status" value="1"/>
</dbReference>
<dbReference type="KEGG" id="glj:GKIL_0510"/>
<organism evidence="1 2">
    <name type="scientific">Gloeobacter kilaueensis (strain ATCC BAA-2537 / CCAP 1431/1 / ULC 316 / JS1)</name>
    <dbReference type="NCBI Taxonomy" id="1183438"/>
    <lineage>
        <taxon>Bacteria</taxon>
        <taxon>Bacillati</taxon>
        <taxon>Cyanobacteriota</taxon>
        <taxon>Cyanophyceae</taxon>
        <taxon>Gloeobacterales</taxon>
        <taxon>Gloeobacteraceae</taxon>
        <taxon>Gloeobacter</taxon>
    </lineage>
</organism>
<reference evidence="1 2" key="1">
    <citation type="journal article" date="2013" name="PLoS ONE">
        <title>Cultivation and Complete Genome Sequencing of Gloeobacter kilaueensis sp. nov., from a Lava Cave in Kilauea Caldera, Hawai'i.</title>
        <authorList>
            <person name="Saw J.H."/>
            <person name="Schatz M."/>
            <person name="Brown M.V."/>
            <person name="Kunkel D.D."/>
            <person name="Foster J.S."/>
            <person name="Shick H."/>
            <person name="Christensen S."/>
            <person name="Hou S."/>
            <person name="Wan X."/>
            <person name="Donachie S.P."/>
        </authorList>
    </citation>
    <scope>NUCLEOTIDE SEQUENCE [LARGE SCALE GENOMIC DNA]</scope>
    <source>
        <strain evidence="2">JS</strain>
    </source>
</reference>
<dbReference type="SUPFAM" id="SSF56784">
    <property type="entry name" value="HAD-like"/>
    <property type="match status" value="1"/>
</dbReference>
<dbReference type="AlphaFoldDB" id="U5QCZ8"/>
<keyword evidence="2" id="KW-1185">Reference proteome</keyword>
<dbReference type="InterPro" id="IPR023214">
    <property type="entry name" value="HAD_sf"/>
</dbReference>
<proteinExistence type="predicted"/>
<evidence type="ECO:0000313" key="2">
    <source>
        <dbReference type="Proteomes" id="UP000017396"/>
    </source>
</evidence>
<dbReference type="Gene3D" id="1.10.150.240">
    <property type="entry name" value="Putative phosphatase, domain 2"/>
    <property type="match status" value="1"/>
</dbReference>
<dbReference type="InterPro" id="IPR050155">
    <property type="entry name" value="HAD-like_hydrolase_sf"/>
</dbReference>
<dbReference type="Gene3D" id="3.40.50.1000">
    <property type="entry name" value="HAD superfamily/HAD-like"/>
    <property type="match status" value="1"/>
</dbReference>
<accession>U5QCZ8</accession>
<protein>
    <submittedName>
        <fullName evidence="1">Phosphoglycolate phosphatase</fullName>
    </submittedName>
</protein>